<name>A0A0R1WQU6_9LACO</name>
<dbReference type="AlphaFoldDB" id="A0A0R1WQU6"/>
<protein>
    <submittedName>
        <fullName evidence="1">Nucleoside deoxyribosyltransferase</fullName>
    </submittedName>
</protein>
<reference evidence="1 2" key="1">
    <citation type="journal article" date="2015" name="Genome Announc.">
        <title>Expanding the biotechnology potential of lactobacilli through comparative genomics of 213 strains and associated genera.</title>
        <authorList>
            <person name="Sun Z."/>
            <person name="Harris H.M."/>
            <person name="McCann A."/>
            <person name="Guo C."/>
            <person name="Argimon S."/>
            <person name="Zhang W."/>
            <person name="Yang X."/>
            <person name="Jeffery I.B."/>
            <person name="Cooney J.C."/>
            <person name="Kagawa T.F."/>
            <person name="Liu W."/>
            <person name="Song Y."/>
            <person name="Salvetti E."/>
            <person name="Wrobel A."/>
            <person name="Rasinkangas P."/>
            <person name="Parkhill J."/>
            <person name="Rea M.C."/>
            <person name="O'Sullivan O."/>
            <person name="Ritari J."/>
            <person name="Douillard F.P."/>
            <person name="Paul Ross R."/>
            <person name="Yang R."/>
            <person name="Briner A.E."/>
            <person name="Felis G.E."/>
            <person name="de Vos W.M."/>
            <person name="Barrangou R."/>
            <person name="Klaenhammer T.R."/>
            <person name="Caufield P.W."/>
            <person name="Cui Y."/>
            <person name="Zhang H."/>
            <person name="O'Toole P.W."/>
        </authorList>
    </citation>
    <scope>NUCLEOTIDE SEQUENCE [LARGE SCALE GENOMIC DNA]</scope>
    <source>
        <strain evidence="1 2">DSM 18933</strain>
    </source>
</reference>
<dbReference type="InterPro" id="IPR007710">
    <property type="entry name" value="Nucleoside_deoxyribTrfase"/>
</dbReference>
<dbReference type="RefSeq" id="WP_025022196.1">
    <property type="nucleotide sequence ID" value="NZ_AZGD01000023.1"/>
</dbReference>
<proteinExistence type="predicted"/>
<dbReference type="Proteomes" id="UP000051054">
    <property type="component" value="Unassembled WGS sequence"/>
</dbReference>
<gene>
    <name evidence="1" type="ORF">FC40_GL001236</name>
</gene>
<evidence type="ECO:0000313" key="1">
    <source>
        <dbReference type="EMBL" id="KRM19985.1"/>
    </source>
</evidence>
<dbReference type="SUPFAM" id="SSF52309">
    <property type="entry name" value="N-(deoxy)ribosyltransferase-like"/>
    <property type="match status" value="1"/>
</dbReference>
<dbReference type="Gene3D" id="3.40.50.450">
    <property type="match status" value="1"/>
</dbReference>
<dbReference type="OrthoDB" id="397706at2"/>
<organism evidence="1 2">
    <name type="scientific">Ligilactobacillus hayakitensis DSM 18933 = JCM 14209</name>
    <dbReference type="NCBI Taxonomy" id="1423755"/>
    <lineage>
        <taxon>Bacteria</taxon>
        <taxon>Bacillati</taxon>
        <taxon>Bacillota</taxon>
        <taxon>Bacilli</taxon>
        <taxon>Lactobacillales</taxon>
        <taxon>Lactobacillaceae</taxon>
        <taxon>Ligilactobacillus</taxon>
    </lineage>
</organism>
<dbReference type="Pfam" id="PF05014">
    <property type="entry name" value="Nuc_deoxyrib_tr"/>
    <property type="match status" value="1"/>
</dbReference>
<sequence>MNKVYLAGPFFSDHQKERLALVKAALKKNPTIGKIFEPSENSYTEAEFGSLEWQKATYQLDVNHIYTSDLVVAVIDYKKEEADNEPDSGTAFEIGLAYGIHKPVVVVQFDPKKELNLMISQGLTAYFDVSKGELEDLANYDFDLFMPKLANRPVI</sequence>
<accession>A0A0R1WQU6</accession>
<dbReference type="STRING" id="1423755.FC40_GL001236"/>
<dbReference type="PATRIC" id="fig|1423755.3.peg.1307"/>
<keyword evidence="2" id="KW-1185">Reference proteome</keyword>
<dbReference type="eggNOG" id="COG3613">
    <property type="taxonomic scope" value="Bacteria"/>
</dbReference>
<comment type="caution">
    <text evidence="1">The sequence shown here is derived from an EMBL/GenBank/DDBJ whole genome shotgun (WGS) entry which is preliminary data.</text>
</comment>
<keyword evidence="1" id="KW-0808">Transferase</keyword>
<evidence type="ECO:0000313" key="2">
    <source>
        <dbReference type="Proteomes" id="UP000051054"/>
    </source>
</evidence>
<dbReference type="GO" id="GO:0016740">
    <property type="term" value="F:transferase activity"/>
    <property type="evidence" value="ECO:0007669"/>
    <property type="project" value="UniProtKB-KW"/>
</dbReference>
<dbReference type="EMBL" id="AZGD01000023">
    <property type="protein sequence ID" value="KRM19985.1"/>
    <property type="molecule type" value="Genomic_DNA"/>
</dbReference>